<sequence>MFADFTSKSFSGAQKMRNKDQKAVVQQIIQNYPQLTQVMEELQSKTFTLCKMSNRCQFVIVEQTMMFWNYYDGQWLPTLRLLHQYPDLLPYVENDKGSCKFLLQGAQLMAPGVHAIAEQCVLNGIYPFRFSPEVEAMGYLKLVQTPKDIMKGGRSGCAGEIMMIIGDGLWETGDQVK</sequence>
<comment type="subcellular location">
    <subcellularLocation>
        <location evidence="1">Cytoplasm</location>
    </subcellularLocation>
</comment>
<dbReference type="PIRSF" id="PIRSF005067">
    <property type="entry name" value="Tma_RNA-bind_prd"/>
    <property type="match status" value="1"/>
</dbReference>
<name>A0ABP1HE00_9EUKA</name>
<evidence type="ECO:0000256" key="1">
    <source>
        <dbReference type="PIRNR" id="PIRNR005067"/>
    </source>
</evidence>
<accession>A0ABP1HE00</accession>
<dbReference type="InterPro" id="IPR016437">
    <property type="entry name" value="MCT-1/Tma20"/>
</dbReference>
<evidence type="ECO:0000313" key="3">
    <source>
        <dbReference type="EMBL" id="CAL5992107.1"/>
    </source>
</evidence>
<gene>
    <name evidence="3" type="ORF">HINF_LOCUS12420</name>
</gene>
<dbReference type="PANTHER" id="PTHR22798">
    <property type="entry name" value="MCT-1 PROTEIN"/>
    <property type="match status" value="1"/>
</dbReference>
<organism evidence="3 4">
    <name type="scientific">Hexamita inflata</name>
    <dbReference type="NCBI Taxonomy" id="28002"/>
    <lineage>
        <taxon>Eukaryota</taxon>
        <taxon>Metamonada</taxon>
        <taxon>Diplomonadida</taxon>
        <taxon>Hexamitidae</taxon>
        <taxon>Hexamitinae</taxon>
        <taxon>Hexamita</taxon>
    </lineage>
</organism>
<keyword evidence="4" id="KW-1185">Reference proteome</keyword>
<reference evidence="3 4" key="1">
    <citation type="submission" date="2024-07" db="EMBL/GenBank/DDBJ databases">
        <authorList>
            <person name="Akdeniz Z."/>
        </authorList>
    </citation>
    <scope>NUCLEOTIDE SEQUENCE [LARGE SCALE GENOMIC DNA]</scope>
</reference>
<dbReference type="InterPro" id="IPR015947">
    <property type="entry name" value="PUA-like_sf"/>
</dbReference>
<evidence type="ECO:0000313" key="4">
    <source>
        <dbReference type="Proteomes" id="UP001642409"/>
    </source>
</evidence>
<feature type="domain" description="Pre-PUA" evidence="2">
    <location>
        <begin position="9"/>
        <end position="86"/>
    </location>
</feature>
<evidence type="ECO:0000259" key="2">
    <source>
        <dbReference type="Pfam" id="PF17832"/>
    </source>
</evidence>
<comment type="caution">
    <text evidence="3">The sequence shown here is derived from an EMBL/GenBank/DDBJ whole genome shotgun (WGS) entry which is preliminary data.</text>
</comment>
<dbReference type="Pfam" id="PF17832">
    <property type="entry name" value="Pre-PUA"/>
    <property type="match status" value="1"/>
</dbReference>
<dbReference type="InterPro" id="IPR041366">
    <property type="entry name" value="Pre-PUA"/>
</dbReference>
<keyword evidence="1" id="KW-0963">Cytoplasm</keyword>
<dbReference type="Proteomes" id="UP001642409">
    <property type="component" value="Unassembled WGS sequence"/>
</dbReference>
<dbReference type="Gene3D" id="3.10.400.20">
    <property type="match status" value="1"/>
</dbReference>
<dbReference type="EMBL" id="CAXDID020000028">
    <property type="protein sequence ID" value="CAL5992107.1"/>
    <property type="molecule type" value="Genomic_DNA"/>
</dbReference>
<dbReference type="SUPFAM" id="SSF88697">
    <property type="entry name" value="PUA domain-like"/>
    <property type="match status" value="1"/>
</dbReference>
<protein>
    <submittedName>
        <fullName evidence="3">MCT-1_protein-like protein</fullName>
    </submittedName>
</protein>
<dbReference type="PANTHER" id="PTHR22798:SF0">
    <property type="entry name" value="MALIGNANT T-CELL-AMPLIFIED SEQUENCE 1"/>
    <property type="match status" value="1"/>
</dbReference>
<proteinExistence type="predicted"/>